<name>A0A8K0R023_9PLEO</name>
<keyword evidence="2" id="KW-0812">Transmembrane</keyword>
<proteinExistence type="predicted"/>
<protein>
    <submittedName>
        <fullName evidence="3">Uncharacterized protein</fullName>
    </submittedName>
</protein>
<organism evidence="3 4">
    <name type="scientific">Paraphoma chrysanthemicola</name>
    <dbReference type="NCBI Taxonomy" id="798071"/>
    <lineage>
        <taxon>Eukaryota</taxon>
        <taxon>Fungi</taxon>
        <taxon>Dikarya</taxon>
        <taxon>Ascomycota</taxon>
        <taxon>Pezizomycotina</taxon>
        <taxon>Dothideomycetes</taxon>
        <taxon>Pleosporomycetidae</taxon>
        <taxon>Pleosporales</taxon>
        <taxon>Pleosporineae</taxon>
        <taxon>Phaeosphaeriaceae</taxon>
        <taxon>Paraphoma</taxon>
    </lineage>
</organism>
<evidence type="ECO:0000256" key="2">
    <source>
        <dbReference type="SAM" id="Phobius"/>
    </source>
</evidence>
<reference evidence="3" key="1">
    <citation type="journal article" date="2021" name="Nat. Commun.">
        <title>Genetic determinants of endophytism in the Arabidopsis root mycobiome.</title>
        <authorList>
            <person name="Mesny F."/>
            <person name="Miyauchi S."/>
            <person name="Thiergart T."/>
            <person name="Pickel B."/>
            <person name="Atanasova L."/>
            <person name="Karlsson M."/>
            <person name="Huettel B."/>
            <person name="Barry K.W."/>
            <person name="Haridas S."/>
            <person name="Chen C."/>
            <person name="Bauer D."/>
            <person name="Andreopoulos W."/>
            <person name="Pangilinan J."/>
            <person name="LaButti K."/>
            <person name="Riley R."/>
            <person name="Lipzen A."/>
            <person name="Clum A."/>
            <person name="Drula E."/>
            <person name="Henrissat B."/>
            <person name="Kohler A."/>
            <person name="Grigoriev I.V."/>
            <person name="Martin F.M."/>
            <person name="Hacquard S."/>
        </authorList>
    </citation>
    <scope>NUCLEOTIDE SEQUENCE</scope>
    <source>
        <strain evidence="3">MPI-SDFR-AT-0120</strain>
    </source>
</reference>
<feature type="transmembrane region" description="Helical" evidence="2">
    <location>
        <begin position="183"/>
        <end position="206"/>
    </location>
</feature>
<gene>
    <name evidence="3" type="ORF">FB567DRAFT_146961</name>
</gene>
<dbReference type="AlphaFoldDB" id="A0A8K0R023"/>
<feature type="compositionally biased region" description="Pro residues" evidence="1">
    <location>
        <begin position="14"/>
        <end position="24"/>
    </location>
</feature>
<dbReference type="OrthoDB" id="4156595at2759"/>
<evidence type="ECO:0000313" key="4">
    <source>
        <dbReference type="Proteomes" id="UP000813461"/>
    </source>
</evidence>
<feature type="region of interest" description="Disordered" evidence="1">
    <location>
        <begin position="1"/>
        <end position="60"/>
    </location>
</feature>
<comment type="caution">
    <text evidence="3">The sequence shown here is derived from an EMBL/GenBank/DDBJ whole genome shotgun (WGS) entry which is preliminary data.</text>
</comment>
<feature type="compositionally biased region" description="Basic and acidic residues" evidence="1">
    <location>
        <begin position="123"/>
        <end position="137"/>
    </location>
</feature>
<dbReference type="Proteomes" id="UP000813461">
    <property type="component" value="Unassembled WGS sequence"/>
</dbReference>
<keyword evidence="2" id="KW-0472">Membrane</keyword>
<feature type="region of interest" description="Disordered" evidence="1">
    <location>
        <begin position="123"/>
        <end position="158"/>
    </location>
</feature>
<evidence type="ECO:0000256" key="1">
    <source>
        <dbReference type="SAM" id="MobiDB-lite"/>
    </source>
</evidence>
<keyword evidence="2" id="KW-1133">Transmembrane helix</keyword>
<keyword evidence="4" id="KW-1185">Reference proteome</keyword>
<feature type="transmembrane region" description="Helical" evidence="2">
    <location>
        <begin position="65"/>
        <end position="86"/>
    </location>
</feature>
<accession>A0A8K0R023</accession>
<dbReference type="EMBL" id="JAGMVJ010000018">
    <property type="protein sequence ID" value="KAH7077270.1"/>
    <property type="molecule type" value="Genomic_DNA"/>
</dbReference>
<evidence type="ECO:0000313" key="3">
    <source>
        <dbReference type="EMBL" id="KAH7077270.1"/>
    </source>
</evidence>
<feature type="compositionally biased region" description="Polar residues" evidence="1">
    <location>
        <begin position="1"/>
        <end position="11"/>
    </location>
</feature>
<sequence length="213" mass="24288">MATTTTQSHYPNQHLPPSPPPSPPQTRRRHKKRTDSFEKLANTPIPSPPSSPSQGPVADTETEPLLARLFLTPILFISFILSLSFVNLRDRAQRTYAHSSASFLTYLYPSSWLDIEPYQDPDDSRWSRQDSTGHVEPSDAISPKNGEQKEGKHKRKQSWHLHKKIRKVAKLEISDAFEMRGRVIVMMVVLMVLGLVGMWVGMKWLYGMLARNL</sequence>